<gene>
    <name evidence="2" type="ORF">GCM10011534_42400</name>
</gene>
<dbReference type="Pfam" id="PF03401">
    <property type="entry name" value="TctC"/>
    <property type="match status" value="1"/>
</dbReference>
<evidence type="ECO:0008006" key="4">
    <source>
        <dbReference type="Google" id="ProtNLM"/>
    </source>
</evidence>
<dbReference type="InterPro" id="IPR042100">
    <property type="entry name" value="Bug_dom1"/>
</dbReference>
<keyword evidence="3" id="KW-1185">Reference proteome</keyword>
<dbReference type="AlphaFoldDB" id="A0A917WMW0"/>
<accession>A0A917WMW0</accession>
<evidence type="ECO:0000313" key="3">
    <source>
        <dbReference type="Proteomes" id="UP000649829"/>
    </source>
</evidence>
<protein>
    <recommendedName>
        <fullName evidence="4">Tripartite tricarboxylate transporter family receptor</fullName>
    </recommendedName>
</protein>
<dbReference type="Gene3D" id="3.40.190.150">
    <property type="entry name" value="Bordetella uptake gene, domain 1"/>
    <property type="match status" value="1"/>
</dbReference>
<sequence length="115" mass="12096">MAPYIANGQVRALAIAARNRDALIPETPTMGDVGYPAVTATIWNGIFVPAGPPDDIRTRLETALIDTVRAEAVAEKMKGLGVTVLAEPGSALEQVVTEDAARWKKVIAATGIKAE</sequence>
<dbReference type="InterPro" id="IPR005064">
    <property type="entry name" value="BUG"/>
</dbReference>
<dbReference type="Gene3D" id="3.40.190.10">
    <property type="entry name" value="Periplasmic binding protein-like II"/>
    <property type="match status" value="1"/>
</dbReference>
<name>A0A917WMW0_9RHOB</name>
<dbReference type="EMBL" id="BMLF01000008">
    <property type="protein sequence ID" value="GGM15952.1"/>
    <property type="molecule type" value="Genomic_DNA"/>
</dbReference>
<evidence type="ECO:0000313" key="2">
    <source>
        <dbReference type="EMBL" id="GGM15952.1"/>
    </source>
</evidence>
<reference evidence="2" key="1">
    <citation type="journal article" date="2014" name="Int. J. Syst. Evol. Microbiol.">
        <title>Complete genome sequence of Corynebacterium casei LMG S-19264T (=DSM 44701T), isolated from a smear-ripened cheese.</title>
        <authorList>
            <consortium name="US DOE Joint Genome Institute (JGI-PGF)"/>
            <person name="Walter F."/>
            <person name="Albersmeier A."/>
            <person name="Kalinowski J."/>
            <person name="Ruckert C."/>
        </authorList>
    </citation>
    <scope>NUCLEOTIDE SEQUENCE</scope>
    <source>
        <strain evidence="2">CGMCC 1.6293</strain>
    </source>
</reference>
<reference evidence="2" key="2">
    <citation type="submission" date="2020-09" db="EMBL/GenBank/DDBJ databases">
        <authorList>
            <person name="Sun Q."/>
            <person name="Zhou Y."/>
        </authorList>
    </citation>
    <scope>NUCLEOTIDE SEQUENCE</scope>
    <source>
        <strain evidence="2">CGMCC 1.6293</strain>
    </source>
</reference>
<comment type="similarity">
    <text evidence="1">Belongs to the UPF0065 (bug) family.</text>
</comment>
<comment type="caution">
    <text evidence="2">The sequence shown here is derived from an EMBL/GenBank/DDBJ whole genome shotgun (WGS) entry which is preliminary data.</text>
</comment>
<dbReference type="PANTHER" id="PTHR42928:SF5">
    <property type="entry name" value="BLR1237 PROTEIN"/>
    <property type="match status" value="1"/>
</dbReference>
<dbReference type="Proteomes" id="UP000649829">
    <property type="component" value="Unassembled WGS sequence"/>
</dbReference>
<organism evidence="2 3">
    <name type="scientific">Pseudooceanicola nanhaiensis</name>
    <dbReference type="NCBI Taxonomy" id="375761"/>
    <lineage>
        <taxon>Bacteria</taxon>
        <taxon>Pseudomonadati</taxon>
        <taxon>Pseudomonadota</taxon>
        <taxon>Alphaproteobacteria</taxon>
        <taxon>Rhodobacterales</taxon>
        <taxon>Paracoccaceae</taxon>
        <taxon>Pseudooceanicola</taxon>
    </lineage>
</organism>
<evidence type="ECO:0000256" key="1">
    <source>
        <dbReference type="ARBA" id="ARBA00006987"/>
    </source>
</evidence>
<dbReference type="PANTHER" id="PTHR42928">
    <property type="entry name" value="TRICARBOXYLATE-BINDING PROTEIN"/>
    <property type="match status" value="1"/>
</dbReference>
<proteinExistence type="inferred from homology"/>